<dbReference type="GO" id="GO:0018580">
    <property type="term" value="F:nitronate monooxygenase activity"/>
    <property type="evidence" value="ECO:0007669"/>
    <property type="project" value="InterPro"/>
</dbReference>
<dbReference type="AlphaFoldDB" id="A0A9Q3DMA9"/>
<proteinExistence type="predicted"/>
<dbReference type="OrthoDB" id="2349068at2759"/>
<evidence type="ECO:0000313" key="4">
    <source>
        <dbReference type="EMBL" id="MBW0503091.1"/>
    </source>
</evidence>
<keyword evidence="5" id="KW-1185">Reference proteome</keyword>
<gene>
    <name evidence="4" type="ORF">O181_042806</name>
</gene>
<keyword evidence="2" id="KW-0288">FMN</keyword>
<dbReference type="InterPro" id="IPR004136">
    <property type="entry name" value="NMO"/>
</dbReference>
<dbReference type="PANTHER" id="PTHR32332">
    <property type="entry name" value="2-NITROPROPANE DIOXYGENASE"/>
    <property type="match status" value="1"/>
</dbReference>
<evidence type="ECO:0000313" key="5">
    <source>
        <dbReference type="Proteomes" id="UP000765509"/>
    </source>
</evidence>
<dbReference type="PANTHER" id="PTHR32332:SF31">
    <property type="entry name" value="2-NITROPROPANE DIOXYGENASE FAMILY, PUTATIVE (AFU_ORTHOLOGUE AFUA_2G09850)-RELATED"/>
    <property type="match status" value="1"/>
</dbReference>
<evidence type="ECO:0000256" key="2">
    <source>
        <dbReference type="ARBA" id="ARBA00022643"/>
    </source>
</evidence>
<name>A0A9Q3DMA9_9BASI</name>
<dbReference type="Pfam" id="PF03060">
    <property type="entry name" value="NMO"/>
    <property type="match status" value="1"/>
</dbReference>
<evidence type="ECO:0008006" key="6">
    <source>
        <dbReference type="Google" id="ProtNLM"/>
    </source>
</evidence>
<dbReference type="SUPFAM" id="SSF51412">
    <property type="entry name" value="Inosine monophosphate dehydrogenase (IMPDH)"/>
    <property type="match status" value="1"/>
</dbReference>
<sequence>MDLFLSSSVKPLLKLTTPLTNCLQSHLPIISAPMAGISGLELATEVSLAGGFGFVGLGYETLEHLDQEIIDIRKKFSHLSFDQLLPIGYGFLVWRLEEEEENLGIEKIEEYFFKLISQIRCIWLSFGNNLARWIRLLNRLNASSSKSEKCKIAIQVTNVREAEELLNDHQSFFDILVVQGSEAGGHGLSTGTPINAILPEILGLLRSLNNSSKSQPIIVAAGGLVNGNHLAAMLALGATGIVCGTRFLATPEAKYSNQQKANIIASKSQDSFRTDLFDILRGTTGWPSGIDGRALRNQTVVDYENGVDIDVLKAKYTEAVKKGDASRVVTWCGASGGSVTNIKPAQHIVQEMAEEAIMAIKNLATLLG</sequence>
<dbReference type="EMBL" id="AVOT02017172">
    <property type="protein sequence ID" value="MBW0503091.1"/>
    <property type="molecule type" value="Genomic_DNA"/>
</dbReference>
<accession>A0A9Q3DMA9</accession>
<organism evidence="4 5">
    <name type="scientific">Austropuccinia psidii MF-1</name>
    <dbReference type="NCBI Taxonomy" id="1389203"/>
    <lineage>
        <taxon>Eukaryota</taxon>
        <taxon>Fungi</taxon>
        <taxon>Dikarya</taxon>
        <taxon>Basidiomycota</taxon>
        <taxon>Pucciniomycotina</taxon>
        <taxon>Pucciniomycetes</taxon>
        <taxon>Pucciniales</taxon>
        <taxon>Sphaerophragmiaceae</taxon>
        <taxon>Austropuccinia</taxon>
    </lineage>
</organism>
<dbReference type="Proteomes" id="UP000765509">
    <property type="component" value="Unassembled WGS sequence"/>
</dbReference>
<evidence type="ECO:0000256" key="1">
    <source>
        <dbReference type="ARBA" id="ARBA00022630"/>
    </source>
</evidence>
<dbReference type="InterPro" id="IPR013785">
    <property type="entry name" value="Aldolase_TIM"/>
</dbReference>
<reference evidence="4" key="1">
    <citation type="submission" date="2021-03" db="EMBL/GenBank/DDBJ databases">
        <title>Draft genome sequence of rust myrtle Austropuccinia psidii MF-1, a brazilian biotype.</title>
        <authorList>
            <person name="Quecine M.C."/>
            <person name="Pachon D.M.R."/>
            <person name="Bonatelli M.L."/>
            <person name="Correr F.H."/>
            <person name="Franceschini L.M."/>
            <person name="Leite T.F."/>
            <person name="Margarido G.R.A."/>
            <person name="Almeida C.A."/>
            <person name="Ferrarezi J.A."/>
            <person name="Labate C.A."/>
        </authorList>
    </citation>
    <scope>NUCLEOTIDE SEQUENCE</scope>
    <source>
        <strain evidence="4">MF-1</strain>
    </source>
</reference>
<evidence type="ECO:0000256" key="3">
    <source>
        <dbReference type="ARBA" id="ARBA00023002"/>
    </source>
</evidence>
<keyword evidence="3" id="KW-0560">Oxidoreductase</keyword>
<protein>
    <recommendedName>
        <fullName evidence="6">Nitronate monooxygenase domain-containing protein</fullName>
    </recommendedName>
</protein>
<keyword evidence="1" id="KW-0285">Flavoprotein</keyword>
<comment type="caution">
    <text evidence="4">The sequence shown here is derived from an EMBL/GenBank/DDBJ whole genome shotgun (WGS) entry which is preliminary data.</text>
</comment>
<dbReference type="CDD" id="cd04730">
    <property type="entry name" value="NPD_like"/>
    <property type="match status" value="1"/>
</dbReference>
<dbReference type="Gene3D" id="3.20.20.70">
    <property type="entry name" value="Aldolase class I"/>
    <property type="match status" value="1"/>
</dbReference>